<dbReference type="Pfam" id="PF00450">
    <property type="entry name" value="Peptidase_S10"/>
    <property type="match status" value="1"/>
</dbReference>
<name>A0AAD2E1R1_9LAMI</name>
<evidence type="ECO:0000256" key="1">
    <source>
        <dbReference type="ARBA" id="ARBA00000441"/>
    </source>
</evidence>
<evidence type="ECO:0000256" key="2">
    <source>
        <dbReference type="ARBA" id="ARBA00004714"/>
    </source>
</evidence>
<protein>
    <recommendedName>
        <fullName evidence="5">fructose-bisphosphate aldolase</fullName>
        <ecNumber evidence="5">4.1.2.13</ecNumber>
    </recommendedName>
</protein>
<dbReference type="Pfam" id="PF00274">
    <property type="entry name" value="Glycolytic"/>
    <property type="match status" value="1"/>
</dbReference>
<reference evidence="8" key="1">
    <citation type="submission" date="2023-05" db="EMBL/GenBank/DDBJ databases">
        <authorList>
            <person name="Huff M."/>
        </authorList>
    </citation>
    <scope>NUCLEOTIDE SEQUENCE</scope>
</reference>
<dbReference type="GO" id="GO:0004185">
    <property type="term" value="F:serine-type carboxypeptidase activity"/>
    <property type="evidence" value="ECO:0007669"/>
    <property type="project" value="InterPro"/>
</dbReference>
<dbReference type="InterPro" id="IPR013785">
    <property type="entry name" value="Aldolase_TIM"/>
</dbReference>
<keyword evidence="9" id="KW-1185">Reference proteome</keyword>
<dbReference type="InterPro" id="IPR000741">
    <property type="entry name" value="FBA_I"/>
</dbReference>
<evidence type="ECO:0000256" key="3">
    <source>
        <dbReference type="ARBA" id="ARBA00009431"/>
    </source>
</evidence>
<comment type="similarity">
    <text evidence="4">Belongs to the class I fructose-bisphosphate aldolase family.</text>
</comment>
<dbReference type="Proteomes" id="UP000834106">
    <property type="component" value="Chromosome 14"/>
</dbReference>
<evidence type="ECO:0000313" key="9">
    <source>
        <dbReference type="Proteomes" id="UP000834106"/>
    </source>
</evidence>
<keyword evidence="7" id="KW-0456">Lyase</keyword>
<dbReference type="GO" id="GO:0006508">
    <property type="term" value="P:proteolysis"/>
    <property type="evidence" value="ECO:0007669"/>
    <property type="project" value="InterPro"/>
</dbReference>
<accession>A0AAD2E1R1</accession>
<dbReference type="SUPFAM" id="SSF53474">
    <property type="entry name" value="alpha/beta-Hydrolases"/>
    <property type="match status" value="1"/>
</dbReference>
<evidence type="ECO:0000313" key="8">
    <source>
        <dbReference type="EMBL" id="CAI9775797.1"/>
    </source>
</evidence>
<dbReference type="SUPFAM" id="SSF51569">
    <property type="entry name" value="Aldolase"/>
    <property type="match status" value="1"/>
</dbReference>
<dbReference type="AlphaFoldDB" id="A0AAD2E1R1"/>
<sequence>MVDLLTLTTETLESEETSSGGLFVPGKDKVIFKPRERKSLLETNSQAYRQLLLTTPSLGDYISGAILFEETLYQSTTDGKKFVDYLRDENIVPGITVDKGLVLLPRSNNESWCQGLDELASRSGMQNEGTNLIAVRSPFKSQDPNKPWPIILWLQSRPGPSGVGIGNFEEVGPLDTFLKPRSSTWLRIADLLLDNPVGTGYSFVEQDDKNLLVQTDVKAANDLTTLLIEIFNRNESLQNSPLYVVAQSYGGTYAVTLGLSALKAIQPGKLKLKFGGIDFFQLSTSESATQRKKVRIFLLHVNTKSPKLF</sequence>
<evidence type="ECO:0000256" key="5">
    <source>
        <dbReference type="ARBA" id="ARBA00013068"/>
    </source>
</evidence>
<organism evidence="8 9">
    <name type="scientific">Fraxinus pennsylvanica</name>
    <dbReference type="NCBI Taxonomy" id="56036"/>
    <lineage>
        <taxon>Eukaryota</taxon>
        <taxon>Viridiplantae</taxon>
        <taxon>Streptophyta</taxon>
        <taxon>Embryophyta</taxon>
        <taxon>Tracheophyta</taxon>
        <taxon>Spermatophyta</taxon>
        <taxon>Magnoliopsida</taxon>
        <taxon>eudicotyledons</taxon>
        <taxon>Gunneridae</taxon>
        <taxon>Pentapetalae</taxon>
        <taxon>asterids</taxon>
        <taxon>lamiids</taxon>
        <taxon>Lamiales</taxon>
        <taxon>Oleaceae</taxon>
        <taxon>Oleeae</taxon>
        <taxon>Fraxinus</taxon>
    </lineage>
</organism>
<dbReference type="Gene3D" id="3.20.20.70">
    <property type="entry name" value="Aldolase class I"/>
    <property type="match status" value="1"/>
</dbReference>
<keyword evidence="6" id="KW-0324">Glycolysis</keyword>
<dbReference type="GO" id="GO:0004332">
    <property type="term" value="F:fructose-bisphosphate aldolase activity"/>
    <property type="evidence" value="ECO:0007669"/>
    <property type="project" value="UniProtKB-EC"/>
</dbReference>
<dbReference type="PANTHER" id="PTHR11627">
    <property type="entry name" value="FRUCTOSE-BISPHOSPHATE ALDOLASE"/>
    <property type="match status" value="1"/>
</dbReference>
<comment type="catalytic activity">
    <reaction evidence="1">
        <text>beta-D-fructose 1,6-bisphosphate = D-glyceraldehyde 3-phosphate + dihydroxyacetone phosphate</text>
        <dbReference type="Rhea" id="RHEA:14729"/>
        <dbReference type="ChEBI" id="CHEBI:32966"/>
        <dbReference type="ChEBI" id="CHEBI:57642"/>
        <dbReference type="ChEBI" id="CHEBI:59776"/>
        <dbReference type="EC" id="4.1.2.13"/>
    </reaction>
</comment>
<dbReference type="GO" id="GO:0006096">
    <property type="term" value="P:glycolytic process"/>
    <property type="evidence" value="ECO:0007669"/>
    <property type="project" value="UniProtKB-KW"/>
</dbReference>
<evidence type="ECO:0000256" key="4">
    <source>
        <dbReference type="ARBA" id="ARBA00010387"/>
    </source>
</evidence>
<proteinExistence type="inferred from homology"/>
<dbReference type="InterPro" id="IPR001563">
    <property type="entry name" value="Peptidase_S10"/>
</dbReference>
<evidence type="ECO:0000256" key="6">
    <source>
        <dbReference type="ARBA" id="ARBA00023152"/>
    </source>
</evidence>
<comment type="pathway">
    <text evidence="2">Carbohydrate degradation; glycolysis; D-glyceraldehyde 3-phosphate and glycerone phosphate from D-glucose: step 4/4.</text>
</comment>
<dbReference type="EC" id="4.1.2.13" evidence="5"/>
<dbReference type="EMBL" id="OU503049">
    <property type="protein sequence ID" value="CAI9775797.1"/>
    <property type="molecule type" value="Genomic_DNA"/>
</dbReference>
<gene>
    <name evidence="8" type="ORF">FPE_LOCUS23227</name>
</gene>
<dbReference type="InterPro" id="IPR029058">
    <property type="entry name" value="AB_hydrolase_fold"/>
</dbReference>
<evidence type="ECO:0000256" key="7">
    <source>
        <dbReference type="ARBA" id="ARBA00023239"/>
    </source>
</evidence>
<comment type="similarity">
    <text evidence="3">Belongs to the peptidase S10 family.</text>
</comment>